<protein>
    <submittedName>
        <fullName evidence="2">Uncharacterized protein</fullName>
    </submittedName>
</protein>
<keyword evidence="1" id="KW-0812">Transmembrane</keyword>
<keyword evidence="3" id="KW-1185">Reference proteome</keyword>
<sequence length="192" mass="20750">MSDEHGAFSATALVRRIQAGPWPATVTVLLASVLFGMWSLTGRILTFNPELLIPSAIGLPFGIPPLRLFPLGDTTWSFWFVDVVAALVMIAVVWTRLARSRQRPFLAGLLATMLGVVVGNLVRIVYISFETHQGLGTYAAALVLGLVVSVLWGLVVGLVVGLVHLLDRRLRRPAEAETKAGAARRLSKVGSR</sequence>
<comment type="caution">
    <text evidence="2">The sequence shown here is derived from an EMBL/GenBank/DDBJ whole genome shotgun (WGS) entry which is preliminary data.</text>
</comment>
<feature type="transmembrane region" description="Helical" evidence="1">
    <location>
        <begin position="76"/>
        <end position="94"/>
    </location>
</feature>
<dbReference type="EMBL" id="RKLP01000002">
    <property type="protein sequence ID" value="RVW10498.1"/>
    <property type="molecule type" value="Genomic_DNA"/>
</dbReference>
<keyword evidence="1" id="KW-0472">Membrane</keyword>
<dbReference type="AlphaFoldDB" id="A0A438BHE9"/>
<organism evidence="2 3">
    <name type="scientific">Prescottella agglutinans</name>
    <dbReference type="NCBI Taxonomy" id="1644129"/>
    <lineage>
        <taxon>Bacteria</taxon>
        <taxon>Bacillati</taxon>
        <taxon>Actinomycetota</taxon>
        <taxon>Actinomycetes</taxon>
        <taxon>Mycobacteriales</taxon>
        <taxon>Nocardiaceae</taxon>
        <taxon>Prescottella</taxon>
    </lineage>
</organism>
<dbReference type="RefSeq" id="WP_127914927.1">
    <property type="nucleotide sequence ID" value="NZ_RKLP01000002.1"/>
</dbReference>
<reference evidence="2 3" key="1">
    <citation type="submission" date="2018-11" db="EMBL/GenBank/DDBJ databases">
        <title>Rhodococcus spongicola sp. nov. and Rhodococcus xishaensis sp. nov. from marine sponges.</title>
        <authorList>
            <person name="Li L."/>
            <person name="Lin H.W."/>
        </authorList>
    </citation>
    <scope>NUCLEOTIDE SEQUENCE [LARGE SCALE GENOMIC DNA]</scope>
    <source>
        <strain evidence="2 3">CCTCC AB2014297</strain>
    </source>
</reference>
<feature type="transmembrane region" description="Helical" evidence="1">
    <location>
        <begin position="106"/>
        <end position="126"/>
    </location>
</feature>
<evidence type="ECO:0000313" key="2">
    <source>
        <dbReference type="EMBL" id="RVW10498.1"/>
    </source>
</evidence>
<proteinExistence type="predicted"/>
<evidence type="ECO:0000313" key="3">
    <source>
        <dbReference type="Proteomes" id="UP000286208"/>
    </source>
</evidence>
<feature type="transmembrane region" description="Helical" evidence="1">
    <location>
        <begin position="138"/>
        <end position="163"/>
    </location>
</feature>
<accession>A0A438BHE9</accession>
<keyword evidence="1" id="KW-1133">Transmembrane helix</keyword>
<evidence type="ECO:0000256" key="1">
    <source>
        <dbReference type="SAM" id="Phobius"/>
    </source>
</evidence>
<name>A0A438BHE9_9NOCA</name>
<dbReference type="OrthoDB" id="5082342at2"/>
<dbReference type="Proteomes" id="UP000286208">
    <property type="component" value="Unassembled WGS sequence"/>
</dbReference>
<feature type="transmembrane region" description="Helical" evidence="1">
    <location>
        <begin position="20"/>
        <end position="39"/>
    </location>
</feature>
<gene>
    <name evidence="2" type="ORF">EGT67_04845</name>
</gene>